<sequence length="332" mass="37718">MVGVTREASWDFLHVNCRQLSKFFLQCKMLKGVYLHTPIWQPHALIPHHVLKPHSHTVERDLVPLPIKSLFDFIWVLCSQIFIWVCIIRIEHERAGRRGLNDIVMANAVIANIYQSLTECSSMLRMGRHLHLKNCLASPMVVAFVPSTYYTTQLSVVLKEATLVTAAVMLNPETQIFSPVVSSSPRHIIPLKLKYPLEWILHNVGLDEDVADKFWKVWVYRTVYVNVLDCSVGRGSVFLLVLFFTMVKIKLFSMDHSALKQIGILQHGDRIQIRGCIPRGQGVEVAVILMREDSMPYALSDAPKKKFNLNTPQGKPQTRGKRGGGEKVSKIV</sequence>
<feature type="transmembrane region" description="Helical" evidence="2">
    <location>
        <begin position="73"/>
        <end position="90"/>
    </location>
</feature>
<proteinExistence type="predicted"/>
<evidence type="ECO:0000256" key="1">
    <source>
        <dbReference type="SAM" id="MobiDB-lite"/>
    </source>
</evidence>
<evidence type="ECO:0000313" key="3">
    <source>
        <dbReference type="EMBL" id="KNZ47326.1"/>
    </source>
</evidence>
<keyword evidence="2" id="KW-0812">Transmembrane</keyword>
<keyword evidence="2" id="KW-0472">Membrane</keyword>
<name>A0A0L6UFL4_9BASI</name>
<dbReference type="EMBL" id="LAVV01011830">
    <property type="protein sequence ID" value="KNZ47326.1"/>
    <property type="molecule type" value="Genomic_DNA"/>
</dbReference>
<evidence type="ECO:0000313" key="4">
    <source>
        <dbReference type="Proteomes" id="UP000037035"/>
    </source>
</evidence>
<keyword evidence="2" id="KW-1133">Transmembrane helix</keyword>
<feature type="compositionally biased region" description="Basic and acidic residues" evidence="1">
    <location>
        <begin position="323"/>
        <end position="332"/>
    </location>
</feature>
<organism evidence="3 4">
    <name type="scientific">Puccinia sorghi</name>
    <dbReference type="NCBI Taxonomy" id="27349"/>
    <lineage>
        <taxon>Eukaryota</taxon>
        <taxon>Fungi</taxon>
        <taxon>Dikarya</taxon>
        <taxon>Basidiomycota</taxon>
        <taxon>Pucciniomycotina</taxon>
        <taxon>Pucciniomycetes</taxon>
        <taxon>Pucciniales</taxon>
        <taxon>Pucciniaceae</taxon>
        <taxon>Puccinia</taxon>
    </lineage>
</organism>
<reference evidence="3" key="1">
    <citation type="submission" date="2015-08" db="EMBL/GenBank/DDBJ databases">
        <title>Next Generation Sequencing and Analysis of the Genome of Puccinia sorghi L Schw, the Causal Agent of Maize Common Rust.</title>
        <authorList>
            <person name="Rochi L."/>
            <person name="Burguener G."/>
            <person name="Darino M."/>
            <person name="Turjanski A."/>
            <person name="Kreff E."/>
            <person name="Dieguez M.J."/>
            <person name="Sacco F."/>
        </authorList>
    </citation>
    <scope>NUCLEOTIDE SEQUENCE [LARGE SCALE GENOMIC DNA]</scope>
    <source>
        <strain evidence="3">RO10H11247</strain>
    </source>
</reference>
<gene>
    <name evidence="3" type="ORF">VP01_64g2</name>
</gene>
<dbReference type="Proteomes" id="UP000037035">
    <property type="component" value="Unassembled WGS sequence"/>
</dbReference>
<accession>A0A0L6UFL4</accession>
<keyword evidence="4" id="KW-1185">Reference proteome</keyword>
<dbReference type="AlphaFoldDB" id="A0A0L6UFL4"/>
<feature type="transmembrane region" description="Helical" evidence="2">
    <location>
        <begin position="223"/>
        <end position="244"/>
    </location>
</feature>
<dbReference type="VEuPathDB" id="FungiDB:VP01_64g2"/>
<evidence type="ECO:0000256" key="2">
    <source>
        <dbReference type="SAM" id="Phobius"/>
    </source>
</evidence>
<comment type="caution">
    <text evidence="3">The sequence shown here is derived from an EMBL/GenBank/DDBJ whole genome shotgun (WGS) entry which is preliminary data.</text>
</comment>
<protein>
    <submittedName>
        <fullName evidence="3">Uncharacterized protein</fullName>
    </submittedName>
</protein>
<feature type="region of interest" description="Disordered" evidence="1">
    <location>
        <begin position="302"/>
        <end position="332"/>
    </location>
</feature>